<dbReference type="EMBL" id="AZNH01000013">
    <property type="protein sequence ID" value="KID87975.1"/>
    <property type="molecule type" value="Genomic_DNA"/>
</dbReference>
<comment type="caution">
    <text evidence="3">The sequence shown here is derived from an EMBL/GenBank/DDBJ whole genome shotgun (WGS) entry which is preliminary data.</text>
</comment>
<feature type="compositionally biased region" description="Acidic residues" evidence="1">
    <location>
        <begin position="170"/>
        <end position="181"/>
    </location>
</feature>
<dbReference type="Proteomes" id="UP000031192">
    <property type="component" value="Unassembled WGS sequence"/>
</dbReference>
<organism evidence="3 4">
    <name type="scientific">Metarhizium guizhouense (strain ARSEF 977)</name>
    <dbReference type="NCBI Taxonomy" id="1276136"/>
    <lineage>
        <taxon>Eukaryota</taxon>
        <taxon>Fungi</taxon>
        <taxon>Dikarya</taxon>
        <taxon>Ascomycota</taxon>
        <taxon>Pezizomycotina</taxon>
        <taxon>Sordariomycetes</taxon>
        <taxon>Hypocreomycetidae</taxon>
        <taxon>Hypocreales</taxon>
        <taxon>Clavicipitaceae</taxon>
        <taxon>Metarhizium</taxon>
    </lineage>
</organism>
<dbReference type="OrthoDB" id="4941549at2759"/>
<reference evidence="3 4" key="1">
    <citation type="journal article" date="2014" name="Proc. Natl. Acad. Sci. U.S.A.">
        <title>Trajectory and genomic determinants of fungal-pathogen speciation and host adaptation.</title>
        <authorList>
            <person name="Hu X."/>
            <person name="Xiao G."/>
            <person name="Zheng P."/>
            <person name="Shang Y."/>
            <person name="Su Y."/>
            <person name="Zhang X."/>
            <person name="Liu X."/>
            <person name="Zhan S."/>
            <person name="St Leger R.J."/>
            <person name="Wang C."/>
        </authorList>
    </citation>
    <scope>NUCLEOTIDE SEQUENCE [LARGE SCALE GENOMIC DNA]</scope>
    <source>
        <strain evidence="3 4">ARSEF 977</strain>
    </source>
</reference>
<feature type="compositionally biased region" description="Acidic residues" evidence="1">
    <location>
        <begin position="195"/>
        <end position="205"/>
    </location>
</feature>
<evidence type="ECO:0000256" key="2">
    <source>
        <dbReference type="SAM" id="SignalP"/>
    </source>
</evidence>
<gene>
    <name evidence="3" type="ORF">MGU_04804</name>
</gene>
<evidence type="ECO:0000313" key="4">
    <source>
        <dbReference type="Proteomes" id="UP000031192"/>
    </source>
</evidence>
<feature type="chain" id="PRO_5002091913" evidence="2">
    <location>
        <begin position="17"/>
        <end position="205"/>
    </location>
</feature>
<evidence type="ECO:0000313" key="3">
    <source>
        <dbReference type="EMBL" id="KID87975.1"/>
    </source>
</evidence>
<sequence length="205" mass="21970">MKSFSVILLAVASVSAAPAGTLRRDVGESSTGGVAARASILDAFTGAVQGVVDTASGVAGDAINLGARAADEPLEDFERKEEEEDAAAARTAAKRAVRLRALQDFEEEEEAEDAAAGFGTRDLEDFEKEEEAEDAAAGISARDLEDFEKEEEEEEARTNAKRATKANGLEDFEREEEEEEAREAKAPGLDARAEPEEEECVNEED</sequence>
<protein>
    <submittedName>
        <fullName evidence="3">Uncharacterized protein</fullName>
    </submittedName>
</protein>
<dbReference type="AlphaFoldDB" id="A0A0B4GLF6"/>
<feature type="compositionally biased region" description="Acidic residues" evidence="1">
    <location>
        <begin position="104"/>
        <end position="113"/>
    </location>
</feature>
<accession>A0A0B4GLF6</accession>
<evidence type="ECO:0000256" key="1">
    <source>
        <dbReference type="SAM" id="MobiDB-lite"/>
    </source>
</evidence>
<keyword evidence="4" id="KW-1185">Reference proteome</keyword>
<dbReference type="HOGENOM" id="CLU_1245642_0_0_1"/>
<feature type="region of interest" description="Disordered" evidence="1">
    <location>
        <begin position="103"/>
        <end position="205"/>
    </location>
</feature>
<feature type="compositionally biased region" description="Acidic residues" evidence="1">
    <location>
        <begin position="145"/>
        <end position="155"/>
    </location>
</feature>
<feature type="compositionally biased region" description="Acidic residues" evidence="1">
    <location>
        <begin position="124"/>
        <end position="134"/>
    </location>
</feature>
<proteinExistence type="predicted"/>
<name>A0A0B4GLF6_METGA</name>
<feature type="signal peptide" evidence="2">
    <location>
        <begin position="1"/>
        <end position="16"/>
    </location>
</feature>
<keyword evidence="2" id="KW-0732">Signal</keyword>